<evidence type="ECO:0000313" key="4">
    <source>
        <dbReference type="Proteomes" id="UP000824178"/>
    </source>
</evidence>
<dbReference type="InterPro" id="IPR007863">
    <property type="entry name" value="Peptidase_M16_C"/>
</dbReference>
<evidence type="ECO:0000313" key="3">
    <source>
        <dbReference type="EMBL" id="MBU3820002.1"/>
    </source>
</evidence>
<comment type="caution">
    <text evidence="3">The sequence shown here is derived from an EMBL/GenBank/DDBJ whole genome shotgun (WGS) entry which is preliminary data.</text>
</comment>
<dbReference type="PANTHER" id="PTHR11851:SF134">
    <property type="entry name" value="ZINC-DEPENDENT PROTEASE"/>
    <property type="match status" value="1"/>
</dbReference>
<dbReference type="Pfam" id="PF00675">
    <property type="entry name" value="Peptidase_M16"/>
    <property type="match status" value="1"/>
</dbReference>
<dbReference type="InterPro" id="IPR011249">
    <property type="entry name" value="Metalloenz_LuxS/M16"/>
</dbReference>
<reference evidence="3" key="2">
    <citation type="submission" date="2021-04" db="EMBL/GenBank/DDBJ databases">
        <authorList>
            <person name="Gilroy R."/>
        </authorList>
    </citation>
    <scope>NUCLEOTIDE SEQUENCE</scope>
    <source>
        <strain evidence="3">742</strain>
    </source>
</reference>
<feature type="domain" description="Peptidase M16 N-terminal" evidence="1">
    <location>
        <begin position="65"/>
        <end position="175"/>
    </location>
</feature>
<dbReference type="GO" id="GO:0046872">
    <property type="term" value="F:metal ion binding"/>
    <property type="evidence" value="ECO:0007669"/>
    <property type="project" value="InterPro"/>
</dbReference>
<gene>
    <name evidence="3" type="ORF">H9864_06505</name>
</gene>
<evidence type="ECO:0000259" key="2">
    <source>
        <dbReference type="Pfam" id="PF05193"/>
    </source>
</evidence>
<dbReference type="Proteomes" id="UP000824178">
    <property type="component" value="Unassembled WGS sequence"/>
</dbReference>
<dbReference type="NCBIfam" id="NF047421">
    <property type="entry name" value="YfmH_fam"/>
    <property type="match status" value="1"/>
</dbReference>
<reference evidence="3" key="1">
    <citation type="journal article" date="2021" name="PeerJ">
        <title>Extensive microbial diversity within the chicken gut microbiome revealed by metagenomics and culture.</title>
        <authorList>
            <person name="Gilroy R."/>
            <person name="Ravi A."/>
            <person name="Getino M."/>
            <person name="Pursley I."/>
            <person name="Horton D.L."/>
            <person name="Alikhan N.F."/>
            <person name="Baker D."/>
            <person name="Gharbi K."/>
            <person name="Hall N."/>
            <person name="Watson M."/>
            <person name="Adriaenssens E.M."/>
            <person name="Foster-Nyarko E."/>
            <person name="Jarju S."/>
            <person name="Secka A."/>
            <person name="Antonio M."/>
            <person name="Oren A."/>
            <person name="Chaudhuri R.R."/>
            <person name="La Ragione R."/>
            <person name="Hildebrand F."/>
            <person name="Pallen M.J."/>
        </authorList>
    </citation>
    <scope>NUCLEOTIDE SEQUENCE</scope>
    <source>
        <strain evidence="3">742</strain>
    </source>
</reference>
<feature type="domain" description="Peptidase M16 C-terminal" evidence="2">
    <location>
        <begin position="184"/>
        <end position="359"/>
    </location>
</feature>
<dbReference type="InterPro" id="IPR050361">
    <property type="entry name" value="MPP/UQCRC_Complex"/>
</dbReference>
<dbReference type="AlphaFoldDB" id="A0A9E2KLD2"/>
<dbReference type="InterPro" id="IPR011765">
    <property type="entry name" value="Pept_M16_N"/>
</dbReference>
<protein>
    <submittedName>
        <fullName evidence="3">Insulinase family protein</fullName>
    </submittedName>
</protein>
<sequence>MSEKRSALSAIERCAADQWRTLPSGLTVLVRPMPGYSCTHVIAATRFGSIDRNFRLGDRECSLPAGVAHFLEHKMFEDEDGDAFAKFARTGANANAFTSFDRTCYLFTATQQVDESLDVLLGMIAHPYFTAETIAKEQGIIGQEIKMYDDSPDWRLITGLFECMYHQHPIRSDIAGSCESIAGITPEMLYDCCRAFYAPGNMVLAAAGNITMEQVLAACGRSGLDRPCPALPPRRLVLEEPMTLARPEQTLKMAVSKPCFGIGFKEIPLEPGDLRTEALYDLVCDCVCGGMSPLYRRLYDEGLVNPGFGGEVLRVDGCCCFLFTGESDAPERVRELLCAEIGRIRAEGVDREVFTLCKNEKYGQLIENLENVEDSASQMADFALAGQTVAQQIAMLSGLTAEDADRALQTILRPERMAFVRILPDGSHPIEEMEEEE</sequence>
<dbReference type="Gene3D" id="3.30.830.10">
    <property type="entry name" value="Metalloenzyme, LuxS/M16 peptidase-like"/>
    <property type="match status" value="2"/>
</dbReference>
<proteinExistence type="predicted"/>
<dbReference type="EMBL" id="JAHLFH010000134">
    <property type="protein sequence ID" value="MBU3820002.1"/>
    <property type="molecule type" value="Genomic_DNA"/>
</dbReference>
<dbReference type="Pfam" id="PF05193">
    <property type="entry name" value="Peptidase_M16_C"/>
    <property type="match status" value="1"/>
</dbReference>
<name>A0A9E2KLD2_9FIRM</name>
<dbReference type="SUPFAM" id="SSF63411">
    <property type="entry name" value="LuxS/MPP-like metallohydrolase"/>
    <property type="match status" value="2"/>
</dbReference>
<evidence type="ECO:0000259" key="1">
    <source>
        <dbReference type="Pfam" id="PF00675"/>
    </source>
</evidence>
<dbReference type="PANTHER" id="PTHR11851">
    <property type="entry name" value="METALLOPROTEASE"/>
    <property type="match status" value="1"/>
</dbReference>
<organism evidence="3 4">
    <name type="scientific">Candidatus Faecalibacterium intestinavium</name>
    <dbReference type="NCBI Taxonomy" id="2838580"/>
    <lineage>
        <taxon>Bacteria</taxon>
        <taxon>Bacillati</taxon>
        <taxon>Bacillota</taxon>
        <taxon>Clostridia</taxon>
        <taxon>Eubacteriales</taxon>
        <taxon>Oscillospiraceae</taxon>
        <taxon>Faecalibacterium</taxon>
    </lineage>
</organism>
<accession>A0A9E2KLD2</accession>